<dbReference type="GO" id="GO:0015658">
    <property type="term" value="F:branched-chain amino acid transmembrane transporter activity"/>
    <property type="evidence" value="ECO:0007669"/>
    <property type="project" value="InterPro"/>
</dbReference>
<dbReference type="RefSeq" id="WP_231035931.1">
    <property type="nucleotide sequence ID" value="NZ_JAJNGX010000029.1"/>
</dbReference>
<evidence type="ECO:0000256" key="5">
    <source>
        <dbReference type="ARBA" id="ARBA00023136"/>
    </source>
</evidence>
<feature type="transmembrane region" description="Helical" evidence="6">
    <location>
        <begin position="224"/>
        <end position="244"/>
    </location>
</feature>
<dbReference type="Pfam" id="PF02653">
    <property type="entry name" value="BPD_transp_2"/>
    <property type="match status" value="1"/>
</dbReference>
<feature type="transmembrane region" description="Helical" evidence="6">
    <location>
        <begin position="174"/>
        <end position="194"/>
    </location>
</feature>
<dbReference type="GO" id="GO:0005886">
    <property type="term" value="C:plasma membrane"/>
    <property type="evidence" value="ECO:0007669"/>
    <property type="project" value="UniProtKB-SubCell"/>
</dbReference>
<feature type="transmembrane region" description="Helical" evidence="6">
    <location>
        <begin position="97"/>
        <end position="119"/>
    </location>
</feature>
<dbReference type="PANTHER" id="PTHR30482:SF5">
    <property type="entry name" value="ABC TRANSPORTER PERMEASE PROTEIN"/>
    <property type="match status" value="1"/>
</dbReference>
<evidence type="ECO:0000256" key="3">
    <source>
        <dbReference type="ARBA" id="ARBA00022692"/>
    </source>
</evidence>
<name>A0A9Q2NQV2_9RHOB</name>
<dbReference type="CDD" id="cd06581">
    <property type="entry name" value="TM_PBP1_LivM_like"/>
    <property type="match status" value="1"/>
</dbReference>
<organism evidence="7 8">
    <name type="scientific">Pseudosulfitobacter pseudonitzschiae</name>
    <dbReference type="NCBI Taxonomy" id="1402135"/>
    <lineage>
        <taxon>Bacteria</taxon>
        <taxon>Pseudomonadati</taxon>
        <taxon>Pseudomonadota</taxon>
        <taxon>Alphaproteobacteria</taxon>
        <taxon>Rhodobacterales</taxon>
        <taxon>Roseobacteraceae</taxon>
        <taxon>Pseudosulfitobacter</taxon>
    </lineage>
</organism>
<dbReference type="Proteomes" id="UP000809337">
    <property type="component" value="Unassembled WGS sequence"/>
</dbReference>
<gene>
    <name evidence="7" type="ORF">JQX14_22380</name>
</gene>
<accession>A0A9Q2NQV2</accession>
<keyword evidence="4 6" id="KW-1133">Transmembrane helix</keyword>
<dbReference type="InterPro" id="IPR043428">
    <property type="entry name" value="LivM-like"/>
</dbReference>
<protein>
    <submittedName>
        <fullName evidence="7">Branched-chain amino acid ABC transporter permease</fullName>
    </submittedName>
</protein>
<feature type="transmembrane region" description="Helical" evidence="6">
    <location>
        <begin position="126"/>
        <end position="145"/>
    </location>
</feature>
<dbReference type="EMBL" id="JAFBWN010000033">
    <property type="protein sequence ID" value="MBM2357302.1"/>
    <property type="molecule type" value="Genomic_DNA"/>
</dbReference>
<dbReference type="PANTHER" id="PTHR30482">
    <property type="entry name" value="HIGH-AFFINITY BRANCHED-CHAIN AMINO ACID TRANSPORT SYSTEM PERMEASE"/>
    <property type="match status" value="1"/>
</dbReference>
<feature type="transmembrane region" description="Helical" evidence="6">
    <location>
        <begin position="54"/>
        <end position="77"/>
    </location>
</feature>
<comment type="subcellular location">
    <subcellularLocation>
        <location evidence="1">Cell membrane</location>
        <topology evidence="1">Multi-pass membrane protein</topology>
    </subcellularLocation>
</comment>
<reference evidence="7" key="1">
    <citation type="submission" date="2021-01" db="EMBL/GenBank/DDBJ databases">
        <title>Diatom-associated Roseobacters Show Island Model of Population Structure.</title>
        <authorList>
            <person name="Qu L."/>
            <person name="Feng X."/>
            <person name="Chen Y."/>
            <person name="Li L."/>
            <person name="Wang X."/>
            <person name="Hu Z."/>
            <person name="Wang H."/>
            <person name="Luo H."/>
        </authorList>
    </citation>
    <scope>NUCLEOTIDE SEQUENCE</scope>
    <source>
        <strain evidence="7">SM26-45</strain>
    </source>
</reference>
<feature type="transmembrane region" description="Helical" evidence="6">
    <location>
        <begin position="276"/>
        <end position="294"/>
    </location>
</feature>
<comment type="caution">
    <text evidence="7">The sequence shown here is derived from an EMBL/GenBank/DDBJ whole genome shotgun (WGS) entry which is preliminary data.</text>
</comment>
<evidence type="ECO:0000256" key="1">
    <source>
        <dbReference type="ARBA" id="ARBA00004651"/>
    </source>
</evidence>
<proteinExistence type="predicted"/>
<dbReference type="AlphaFoldDB" id="A0A9Q2NQV2"/>
<evidence type="ECO:0000256" key="6">
    <source>
        <dbReference type="SAM" id="Phobius"/>
    </source>
</evidence>
<keyword evidence="3 6" id="KW-0812">Transmembrane</keyword>
<keyword evidence="5 6" id="KW-0472">Membrane</keyword>
<evidence type="ECO:0000256" key="4">
    <source>
        <dbReference type="ARBA" id="ARBA00022989"/>
    </source>
</evidence>
<dbReference type="InterPro" id="IPR001851">
    <property type="entry name" value="ABC_transp_permease"/>
</dbReference>
<sequence length="352" mass="37148">MSNTETGIGKIAPVRAVAKGDGGNRTAWMGLIVLLALVPLVASPFHLDIASQIFIAAIGALALMVLTGIAGQISLGHGGLMAAGAFTTGILYKETGAGIWITLPASVVAGAVIGLIFGLPSLRLRGVYLAMSTLALHFVVIYLGGEYEFASGASTGIFLDPPVIFGYELYDGQAWYYALFLLVAGTYWGCSNLLNSKTGRAWEALHANETAAEALGVQVARYKLLAFVITSGIASFSGALFAYYQSFVSVEAFTLFMSIQYIAMIIIGGMGSLTGALLGAIFVTLVPYCMEWLMETVPYLGLDISTASSSASHAAFGLLMILFLVFEPSGLIGIWKRTVARFSSQSKKEGVQ</sequence>
<feature type="transmembrane region" description="Helical" evidence="6">
    <location>
        <begin position="27"/>
        <end position="47"/>
    </location>
</feature>
<evidence type="ECO:0000313" key="8">
    <source>
        <dbReference type="Proteomes" id="UP000809337"/>
    </source>
</evidence>
<feature type="transmembrane region" description="Helical" evidence="6">
    <location>
        <begin position="314"/>
        <end position="335"/>
    </location>
</feature>
<keyword evidence="2" id="KW-1003">Cell membrane</keyword>
<feature type="transmembrane region" description="Helical" evidence="6">
    <location>
        <begin position="250"/>
        <end position="269"/>
    </location>
</feature>
<evidence type="ECO:0000256" key="2">
    <source>
        <dbReference type="ARBA" id="ARBA00022475"/>
    </source>
</evidence>
<evidence type="ECO:0000313" key="7">
    <source>
        <dbReference type="EMBL" id="MBM2357302.1"/>
    </source>
</evidence>